<feature type="compositionally biased region" description="Polar residues" evidence="1">
    <location>
        <begin position="129"/>
        <end position="148"/>
    </location>
</feature>
<feature type="compositionally biased region" description="Basic and acidic residues" evidence="1">
    <location>
        <begin position="263"/>
        <end position="281"/>
    </location>
</feature>
<comment type="caution">
    <text evidence="2">The sequence shown here is derived from an EMBL/GenBank/DDBJ whole genome shotgun (WGS) entry which is preliminary data.</text>
</comment>
<dbReference type="Proteomes" id="UP000680865">
    <property type="component" value="Unassembled WGS sequence"/>
</dbReference>
<evidence type="ECO:0000256" key="1">
    <source>
        <dbReference type="SAM" id="MobiDB-lite"/>
    </source>
</evidence>
<name>A0A919VWJ0_9ACTN</name>
<dbReference type="AlphaFoldDB" id="A0A919VWJ0"/>
<dbReference type="RefSeq" id="WP_213002624.1">
    <property type="nucleotide sequence ID" value="NZ_BAAATW010000006.1"/>
</dbReference>
<keyword evidence="3" id="KW-1185">Reference proteome</keyword>
<feature type="compositionally biased region" description="Polar residues" evidence="1">
    <location>
        <begin position="242"/>
        <end position="257"/>
    </location>
</feature>
<evidence type="ECO:0000313" key="2">
    <source>
        <dbReference type="EMBL" id="GIM82645.1"/>
    </source>
</evidence>
<feature type="compositionally biased region" description="Basic and acidic residues" evidence="1">
    <location>
        <begin position="114"/>
        <end position="124"/>
    </location>
</feature>
<feature type="region of interest" description="Disordered" evidence="1">
    <location>
        <begin position="98"/>
        <end position="198"/>
    </location>
</feature>
<feature type="region of interest" description="Disordered" evidence="1">
    <location>
        <begin position="242"/>
        <end position="281"/>
    </location>
</feature>
<feature type="compositionally biased region" description="Basic and acidic residues" evidence="1">
    <location>
        <begin position="151"/>
        <end position="167"/>
    </location>
</feature>
<sequence length="281" mass="31746">MARIRSIKPEFFTSLTIASLPLHAQMTFIGLWTHVDDEGRCVDDARLIKAAIWPLAERLASDVEEDLKALTESSLITRYKVGERSFLAVTNWHEHQRINRPTASKVPAPPSRAEQAKRASEEQARAGSSWENSQISEPSSQAHAQLSEDSPPERKGTGNREQGKEEPFAPQAGAPQNRKGTRIPADFTPDDSMRDWAKSNTPNAIVSLETANFVDHWTAKSGKDATKLDWVAAWRTWMRNAQKWSSEGSNRQQSSAPRQPHQAYREDDERRNDEDYWTKGL</sequence>
<proteinExistence type="predicted"/>
<reference evidence="2" key="1">
    <citation type="submission" date="2021-03" db="EMBL/GenBank/DDBJ databases">
        <title>Whole genome shotgun sequence of Actinoplanes consettensis NBRC 14913.</title>
        <authorList>
            <person name="Komaki H."/>
            <person name="Tamura T."/>
        </authorList>
    </citation>
    <scope>NUCLEOTIDE SEQUENCE</scope>
    <source>
        <strain evidence="2">NBRC 14913</strain>
    </source>
</reference>
<evidence type="ECO:0008006" key="4">
    <source>
        <dbReference type="Google" id="ProtNLM"/>
    </source>
</evidence>
<protein>
    <recommendedName>
        <fullName evidence="4">DnaT DNA-binding domain-containing protein</fullName>
    </recommendedName>
</protein>
<dbReference type="EMBL" id="BOQP01000052">
    <property type="protein sequence ID" value="GIM82645.1"/>
    <property type="molecule type" value="Genomic_DNA"/>
</dbReference>
<evidence type="ECO:0000313" key="3">
    <source>
        <dbReference type="Proteomes" id="UP000680865"/>
    </source>
</evidence>
<accession>A0A919VWJ0</accession>
<organism evidence="2 3">
    <name type="scientific">Winogradskya consettensis</name>
    <dbReference type="NCBI Taxonomy" id="113560"/>
    <lineage>
        <taxon>Bacteria</taxon>
        <taxon>Bacillati</taxon>
        <taxon>Actinomycetota</taxon>
        <taxon>Actinomycetes</taxon>
        <taxon>Micromonosporales</taxon>
        <taxon>Micromonosporaceae</taxon>
        <taxon>Winogradskya</taxon>
    </lineage>
</organism>
<gene>
    <name evidence="2" type="ORF">Aco04nite_82550</name>
</gene>